<protein>
    <submittedName>
        <fullName evidence="1">Uncharacterized protein</fullName>
    </submittedName>
</protein>
<gene>
    <name evidence="1" type="ORF">HCN44_004790</name>
</gene>
<dbReference type="Proteomes" id="UP000639338">
    <property type="component" value="Unassembled WGS sequence"/>
</dbReference>
<reference evidence="1 2" key="1">
    <citation type="submission" date="2020-08" db="EMBL/GenBank/DDBJ databases">
        <title>Aphidius gifuensis genome sequencing and assembly.</title>
        <authorList>
            <person name="Du Z."/>
        </authorList>
    </citation>
    <scope>NUCLEOTIDE SEQUENCE [LARGE SCALE GENOMIC DNA]</scope>
    <source>
        <strain evidence="1">YNYX2018</strain>
        <tissue evidence="1">Adults</tissue>
    </source>
</reference>
<organism evidence="1 2">
    <name type="scientific">Aphidius gifuensis</name>
    <name type="common">Parasitoid wasp</name>
    <dbReference type="NCBI Taxonomy" id="684658"/>
    <lineage>
        <taxon>Eukaryota</taxon>
        <taxon>Metazoa</taxon>
        <taxon>Ecdysozoa</taxon>
        <taxon>Arthropoda</taxon>
        <taxon>Hexapoda</taxon>
        <taxon>Insecta</taxon>
        <taxon>Pterygota</taxon>
        <taxon>Neoptera</taxon>
        <taxon>Endopterygota</taxon>
        <taxon>Hymenoptera</taxon>
        <taxon>Apocrita</taxon>
        <taxon>Ichneumonoidea</taxon>
        <taxon>Braconidae</taxon>
        <taxon>Aphidiinae</taxon>
        <taxon>Aphidius</taxon>
    </lineage>
</organism>
<sequence length="118" mass="13190">MRTVRRPTTYHMMCDDMMESSFVKSEPDNNLKNTSKFVGANLFNWSPEKKPAGYIKNIIKSTKDFVPIKYKNPCPVDVGKSSVVSTSTVTTTEIQQTSTTTTQTITTIITTKITTTNV</sequence>
<dbReference type="AlphaFoldDB" id="A0A835CKN7"/>
<comment type="caution">
    <text evidence="1">The sequence shown here is derived from an EMBL/GenBank/DDBJ whole genome shotgun (WGS) entry which is preliminary data.</text>
</comment>
<evidence type="ECO:0000313" key="1">
    <source>
        <dbReference type="EMBL" id="KAF7987974.1"/>
    </source>
</evidence>
<keyword evidence="2" id="KW-1185">Reference proteome</keyword>
<proteinExistence type="predicted"/>
<accession>A0A835CKN7</accession>
<dbReference type="EMBL" id="JACMRX010000006">
    <property type="protein sequence ID" value="KAF7987974.1"/>
    <property type="molecule type" value="Genomic_DNA"/>
</dbReference>
<name>A0A835CKN7_APHGI</name>
<evidence type="ECO:0000313" key="2">
    <source>
        <dbReference type="Proteomes" id="UP000639338"/>
    </source>
</evidence>